<sequence>MQQNRYKCNTDTTSSTTVKAYRFLKAVPNLQPDTWSYRFAATRKRVRCRKVPPSRDNLLKREIKRLSDRLNCKIDVEPLNYAITMITSEMIFGELRPKIRQGLHDIRLTFGENPTRLVRINHNFVMVLKNYVRSDTLMLTSEYTYVSISFFRLHFYYHEISLASSTYAPMTSVNVERSFSTFRNLLSENRRSFTPKNLAMTILINCNAEIIAITIIIDIIIAIIIITIILVAVAITLSYHNITITVITTTMIIVITTITVSIEIITITVIVNITSITIIIIANTLIVIIIAYKHHHYYRHRNNYRRHPITIIATPSSSLTNTIIFIIFNITSIITAVIIIIIIIIIIANTFIVIIAHQHTIVIIIIIIANTIVIIAYQHHHRYQHYHHI</sequence>
<proteinExistence type="predicted"/>
<protein>
    <recommendedName>
        <fullName evidence="2">HAT C-terminal dimerisation domain-containing protein</fullName>
    </recommendedName>
</protein>
<keyword evidence="1" id="KW-0472">Membrane</keyword>
<dbReference type="InterPro" id="IPR012337">
    <property type="entry name" value="RNaseH-like_sf"/>
</dbReference>
<feature type="domain" description="HAT C-terminal dimerisation" evidence="2">
    <location>
        <begin position="169"/>
        <end position="205"/>
    </location>
</feature>
<feature type="transmembrane region" description="Helical" evidence="1">
    <location>
        <begin position="210"/>
        <end position="235"/>
    </location>
</feature>
<gene>
    <name evidence="3" type="ORF">ANN_15271</name>
</gene>
<evidence type="ECO:0000259" key="2">
    <source>
        <dbReference type="Pfam" id="PF05699"/>
    </source>
</evidence>
<organism evidence="3 4">
    <name type="scientific">Periplaneta americana</name>
    <name type="common">American cockroach</name>
    <name type="synonym">Blatta americana</name>
    <dbReference type="NCBI Taxonomy" id="6978"/>
    <lineage>
        <taxon>Eukaryota</taxon>
        <taxon>Metazoa</taxon>
        <taxon>Ecdysozoa</taxon>
        <taxon>Arthropoda</taxon>
        <taxon>Hexapoda</taxon>
        <taxon>Insecta</taxon>
        <taxon>Pterygota</taxon>
        <taxon>Neoptera</taxon>
        <taxon>Polyneoptera</taxon>
        <taxon>Dictyoptera</taxon>
        <taxon>Blattodea</taxon>
        <taxon>Blattoidea</taxon>
        <taxon>Blattidae</taxon>
        <taxon>Blattinae</taxon>
        <taxon>Periplaneta</taxon>
    </lineage>
</organism>
<dbReference type="EMBL" id="JAJSOF020000027">
    <property type="protein sequence ID" value="KAJ4433014.1"/>
    <property type="molecule type" value="Genomic_DNA"/>
</dbReference>
<keyword evidence="4" id="KW-1185">Reference proteome</keyword>
<feature type="transmembrane region" description="Helical" evidence="1">
    <location>
        <begin position="273"/>
        <end position="292"/>
    </location>
</feature>
<accession>A0ABQ8SFY8</accession>
<evidence type="ECO:0000313" key="4">
    <source>
        <dbReference type="Proteomes" id="UP001148838"/>
    </source>
</evidence>
<feature type="transmembrane region" description="Helical" evidence="1">
    <location>
        <begin position="323"/>
        <end position="348"/>
    </location>
</feature>
<feature type="transmembrane region" description="Helical" evidence="1">
    <location>
        <begin position="242"/>
        <end position="267"/>
    </location>
</feature>
<keyword evidence="1" id="KW-1133">Transmembrane helix</keyword>
<comment type="caution">
    <text evidence="3">The sequence shown here is derived from an EMBL/GenBank/DDBJ whole genome shotgun (WGS) entry which is preliminary data.</text>
</comment>
<dbReference type="SUPFAM" id="SSF53098">
    <property type="entry name" value="Ribonuclease H-like"/>
    <property type="match status" value="1"/>
</dbReference>
<evidence type="ECO:0000256" key="1">
    <source>
        <dbReference type="SAM" id="Phobius"/>
    </source>
</evidence>
<name>A0ABQ8SFY8_PERAM</name>
<dbReference type="Pfam" id="PF05699">
    <property type="entry name" value="Dimer_Tnp_hAT"/>
    <property type="match status" value="1"/>
</dbReference>
<dbReference type="Proteomes" id="UP001148838">
    <property type="component" value="Unassembled WGS sequence"/>
</dbReference>
<dbReference type="InterPro" id="IPR008906">
    <property type="entry name" value="HATC_C_dom"/>
</dbReference>
<keyword evidence="1" id="KW-0812">Transmembrane</keyword>
<evidence type="ECO:0000313" key="3">
    <source>
        <dbReference type="EMBL" id="KAJ4433014.1"/>
    </source>
</evidence>
<feature type="transmembrane region" description="Helical" evidence="1">
    <location>
        <begin position="354"/>
        <end position="377"/>
    </location>
</feature>
<reference evidence="3 4" key="1">
    <citation type="journal article" date="2022" name="Allergy">
        <title>Genome assembly and annotation of Periplaneta americana reveal a comprehensive cockroach allergen profile.</title>
        <authorList>
            <person name="Wang L."/>
            <person name="Xiong Q."/>
            <person name="Saelim N."/>
            <person name="Wang L."/>
            <person name="Nong W."/>
            <person name="Wan A.T."/>
            <person name="Shi M."/>
            <person name="Liu X."/>
            <person name="Cao Q."/>
            <person name="Hui J.H.L."/>
            <person name="Sookrung N."/>
            <person name="Leung T.F."/>
            <person name="Tungtrongchitr A."/>
            <person name="Tsui S.K.W."/>
        </authorList>
    </citation>
    <scope>NUCLEOTIDE SEQUENCE [LARGE SCALE GENOMIC DNA]</scope>
    <source>
        <strain evidence="3">PWHHKU_190912</strain>
    </source>
</reference>